<dbReference type="STRING" id="1334022.SAMN04487907_101318"/>
<keyword evidence="7" id="KW-1185">Reference proteome</keyword>
<feature type="active site" description="Charge relay system" evidence="4">
    <location>
        <position position="296"/>
    </location>
</feature>
<dbReference type="Gene3D" id="3.40.50.1820">
    <property type="entry name" value="alpha/beta hydrolase"/>
    <property type="match status" value="1"/>
</dbReference>
<dbReference type="GO" id="GO:0034338">
    <property type="term" value="F:short-chain carboxylesterase activity"/>
    <property type="evidence" value="ECO:0007669"/>
    <property type="project" value="TreeGrafter"/>
</dbReference>
<evidence type="ECO:0000259" key="5">
    <source>
        <dbReference type="Pfam" id="PF00561"/>
    </source>
</evidence>
<dbReference type="PIRSF" id="PIRSF005211">
    <property type="entry name" value="Ab_hydro_YheT"/>
    <property type="match status" value="1"/>
</dbReference>
<proteinExistence type="inferred from homology"/>
<feature type="active site" description="Charge relay system" evidence="4">
    <location>
        <position position="141"/>
    </location>
</feature>
<evidence type="ECO:0000256" key="4">
    <source>
        <dbReference type="PIRSR" id="PIRSR005211-1"/>
    </source>
</evidence>
<dbReference type="OrthoDB" id="332676at2"/>
<feature type="domain" description="AB hydrolase-1" evidence="5">
    <location>
        <begin position="62"/>
        <end position="302"/>
    </location>
</feature>
<name>A0A1I1DEA5_9FLAO</name>
<dbReference type="InterPro" id="IPR000073">
    <property type="entry name" value="AB_hydrolase_1"/>
</dbReference>
<accession>A0A1I1DEA5</accession>
<dbReference type="PANTHER" id="PTHR10794:SF94">
    <property type="entry name" value="ESTERASE YHET-RELATED"/>
    <property type="match status" value="1"/>
</dbReference>
<feature type="active site" description="Charge relay system" evidence="4">
    <location>
        <position position="267"/>
    </location>
</feature>
<evidence type="ECO:0000313" key="7">
    <source>
        <dbReference type="Proteomes" id="UP000199438"/>
    </source>
</evidence>
<dbReference type="RefSeq" id="WP_092539642.1">
    <property type="nucleotide sequence ID" value="NZ_FOKV01000001.1"/>
</dbReference>
<dbReference type="InterPro" id="IPR029058">
    <property type="entry name" value="AB_hydrolase_fold"/>
</dbReference>
<dbReference type="Proteomes" id="UP000199438">
    <property type="component" value="Unassembled WGS sequence"/>
</dbReference>
<keyword evidence="2" id="KW-0719">Serine esterase</keyword>
<dbReference type="PROSITE" id="PS01133">
    <property type="entry name" value="UPF0017"/>
    <property type="match status" value="1"/>
</dbReference>
<dbReference type="Pfam" id="PF00561">
    <property type="entry name" value="Abhydrolase_1"/>
    <property type="match status" value="1"/>
</dbReference>
<comment type="similarity">
    <text evidence="1">Belongs to the AB hydrolase superfamily. AB hydrolase 4 family.</text>
</comment>
<dbReference type="InterPro" id="IPR012020">
    <property type="entry name" value="ABHD4"/>
</dbReference>
<dbReference type="EMBL" id="FOKV01000001">
    <property type="protein sequence ID" value="SFB73319.1"/>
    <property type="molecule type" value="Genomic_DNA"/>
</dbReference>
<dbReference type="SUPFAM" id="SSF53474">
    <property type="entry name" value="alpha/beta-Hydrolases"/>
    <property type="match status" value="1"/>
</dbReference>
<evidence type="ECO:0000256" key="1">
    <source>
        <dbReference type="ARBA" id="ARBA00010884"/>
    </source>
</evidence>
<protein>
    <recommendedName>
        <fullName evidence="5">AB hydrolase-1 domain-containing protein</fullName>
    </recommendedName>
</protein>
<dbReference type="InterPro" id="IPR050960">
    <property type="entry name" value="AB_hydrolase_4_sf"/>
</dbReference>
<organism evidence="6 7">
    <name type="scientific">Zunongwangia mangrovi</name>
    <dbReference type="NCBI Taxonomy" id="1334022"/>
    <lineage>
        <taxon>Bacteria</taxon>
        <taxon>Pseudomonadati</taxon>
        <taxon>Bacteroidota</taxon>
        <taxon>Flavobacteriia</taxon>
        <taxon>Flavobacteriales</taxon>
        <taxon>Flavobacteriaceae</taxon>
        <taxon>Zunongwangia</taxon>
    </lineage>
</organism>
<dbReference type="GO" id="GO:0047372">
    <property type="term" value="F:monoacylglycerol lipase activity"/>
    <property type="evidence" value="ECO:0007669"/>
    <property type="project" value="TreeGrafter"/>
</dbReference>
<reference evidence="7" key="1">
    <citation type="submission" date="2016-10" db="EMBL/GenBank/DDBJ databases">
        <authorList>
            <person name="Varghese N."/>
            <person name="Submissions S."/>
        </authorList>
    </citation>
    <scope>NUCLEOTIDE SEQUENCE [LARGE SCALE GENOMIC DNA]</scope>
    <source>
        <strain evidence="7">DSM 24499</strain>
    </source>
</reference>
<gene>
    <name evidence="6" type="ORF">SAMN04487907_101318</name>
</gene>
<evidence type="ECO:0000256" key="3">
    <source>
        <dbReference type="ARBA" id="ARBA00022801"/>
    </source>
</evidence>
<evidence type="ECO:0000256" key="2">
    <source>
        <dbReference type="ARBA" id="ARBA00022487"/>
    </source>
</evidence>
<dbReference type="AlphaFoldDB" id="A0A1I1DEA5"/>
<keyword evidence="3" id="KW-0378">Hydrolase</keyword>
<evidence type="ECO:0000313" key="6">
    <source>
        <dbReference type="EMBL" id="SFB73319.1"/>
    </source>
</evidence>
<dbReference type="InterPro" id="IPR000952">
    <property type="entry name" value="AB_hydrolase_4_CS"/>
</dbReference>
<dbReference type="PANTHER" id="PTHR10794">
    <property type="entry name" value="ABHYDROLASE DOMAIN-CONTAINING PROTEIN"/>
    <property type="match status" value="1"/>
</dbReference>
<sequence length="320" mass="36346">MPVIKSNYTAPPLFKNAHIATIYAATLRKVDFKSEKRERLELKDGDFLDLDWAFSKTESKKLIVTMHGLAGNANRPYMLGMGKIFTENGWDYCGMNFRSCSGEINRLYRSYNAGATEDLEEVLAHIFSKNKYDQIALVGFSLGGNLLLKYLGERHELPSQIKTAVAVSTPCDLGASLEALNLPKNKLYTNRFEKNLKDQLFERQLAFPKELEKHQISACNSLLAIDELYTSRAHGYASAAEYYEKCSCLQFLPNIKIPTLLLNAENDSFLTSASFPKKIAEKSSFLHLEIPKHGGHVGFIQHKKMYYQEERALQFIHDQL</sequence>